<protein>
    <submittedName>
        <fullName evidence="1">Uncharacterized protein</fullName>
    </submittedName>
</protein>
<accession>A0A392S1U6</accession>
<comment type="caution">
    <text evidence="1">The sequence shown here is derived from an EMBL/GenBank/DDBJ whole genome shotgun (WGS) entry which is preliminary data.</text>
</comment>
<dbReference type="EMBL" id="LXQA010309550">
    <property type="protein sequence ID" value="MCI42828.1"/>
    <property type="molecule type" value="Genomic_DNA"/>
</dbReference>
<proteinExistence type="predicted"/>
<name>A0A392S1U6_9FABA</name>
<organism evidence="1 2">
    <name type="scientific">Trifolium medium</name>
    <dbReference type="NCBI Taxonomy" id="97028"/>
    <lineage>
        <taxon>Eukaryota</taxon>
        <taxon>Viridiplantae</taxon>
        <taxon>Streptophyta</taxon>
        <taxon>Embryophyta</taxon>
        <taxon>Tracheophyta</taxon>
        <taxon>Spermatophyta</taxon>
        <taxon>Magnoliopsida</taxon>
        <taxon>eudicotyledons</taxon>
        <taxon>Gunneridae</taxon>
        <taxon>Pentapetalae</taxon>
        <taxon>rosids</taxon>
        <taxon>fabids</taxon>
        <taxon>Fabales</taxon>
        <taxon>Fabaceae</taxon>
        <taxon>Papilionoideae</taxon>
        <taxon>50 kb inversion clade</taxon>
        <taxon>NPAAA clade</taxon>
        <taxon>Hologalegina</taxon>
        <taxon>IRL clade</taxon>
        <taxon>Trifolieae</taxon>
        <taxon>Trifolium</taxon>
    </lineage>
</organism>
<evidence type="ECO:0000313" key="1">
    <source>
        <dbReference type="EMBL" id="MCI42828.1"/>
    </source>
</evidence>
<keyword evidence="2" id="KW-1185">Reference proteome</keyword>
<reference evidence="1 2" key="1">
    <citation type="journal article" date="2018" name="Front. Plant Sci.">
        <title>Red Clover (Trifolium pratense) and Zigzag Clover (T. medium) - A Picture of Genomic Similarities and Differences.</title>
        <authorList>
            <person name="Dluhosova J."/>
            <person name="Istvanek J."/>
            <person name="Nedelnik J."/>
            <person name="Repkova J."/>
        </authorList>
    </citation>
    <scope>NUCLEOTIDE SEQUENCE [LARGE SCALE GENOMIC DNA]</scope>
    <source>
        <strain evidence="2">cv. 10/8</strain>
        <tissue evidence="1">Leaf</tissue>
    </source>
</reference>
<dbReference type="Proteomes" id="UP000265520">
    <property type="component" value="Unassembled WGS sequence"/>
</dbReference>
<sequence>ELIETMAQNEYRAQNDRGAKKKAGVLELDAQNALLAQSKIMTNQMEAMLKLITNAPPQQAQVSQVQEPRCDFCLQGHENGGWVFPGRLRRG</sequence>
<dbReference type="AlphaFoldDB" id="A0A392S1U6"/>
<feature type="non-terminal residue" evidence="1">
    <location>
        <position position="1"/>
    </location>
</feature>
<evidence type="ECO:0000313" key="2">
    <source>
        <dbReference type="Proteomes" id="UP000265520"/>
    </source>
</evidence>